<dbReference type="Proteomes" id="UP001279642">
    <property type="component" value="Unassembled WGS sequence"/>
</dbReference>
<dbReference type="SUPFAM" id="SSF81606">
    <property type="entry name" value="PP2C-like"/>
    <property type="match status" value="1"/>
</dbReference>
<gene>
    <name evidence="3" type="ORF">SMD27_17380</name>
</gene>
<evidence type="ECO:0000313" key="3">
    <source>
        <dbReference type="EMBL" id="MDY0884619.1"/>
    </source>
</evidence>
<dbReference type="EMBL" id="JAXCLW010000005">
    <property type="protein sequence ID" value="MDY0884619.1"/>
    <property type="molecule type" value="Genomic_DNA"/>
</dbReference>
<dbReference type="PANTHER" id="PTHR35801:SF1">
    <property type="entry name" value="PHOSPHOSERINE PHOSPHATASE RSBX"/>
    <property type="match status" value="1"/>
</dbReference>
<evidence type="ECO:0000256" key="1">
    <source>
        <dbReference type="SAM" id="MobiDB-lite"/>
    </source>
</evidence>
<reference evidence="3 4" key="1">
    <citation type="journal article" date="2016" name="Antonie Van Leeuwenhoek">
        <title>Dongia soli sp. nov., isolated from soil from Dokdo, Korea.</title>
        <authorList>
            <person name="Kim D.U."/>
            <person name="Lee H."/>
            <person name="Kim H."/>
            <person name="Kim S.G."/>
            <person name="Ka J.O."/>
        </authorList>
    </citation>
    <scope>NUCLEOTIDE SEQUENCE [LARGE SCALE GENOMIC DNA]</scope>
    <source>
        <strain evidence="3 4">D78</strain>
    </source>
</reference>
<dbReference type="SMART" id="SM00331">
    <property type="entry name" value="PP2C_SIG"/>
    <property type="match status" value="1"/>
</dbReference>
<comment type="caution">
    <text evidence="3">The sequence shown here is derived from an EMBL/GenBank/DDBJ whole genome shotgun (WGS) entry which is preliminary data.</text>
</comment>
<proteinExistence type="predicted"/>
<feature type="domain" description="PPM-type phosphatase" evidence="2">
    <location>
        <begin position="166"/>
        <end position="373"/>
    </location>
</feature>
<dbReference type="InterPro" id="IPR001932">
    <property type="entry name" value="PPM-type_phosphatase-like_dom"/>
</dbReference>
<name>A0ABU5EFK0_9PROT</name>
<evidence type="ECO:0000259" key="2">
    <source>
        <dbReference type="SMART" id="SM00331"/>
    </source>
</evidence>
<dbReference type="InterPro" id="IPR036457">
    <property type="entry name" value="PPM-type-like_dom_sf"/>
</dbReference>
<organism evidence="3 4">
    <name type="scientific">Dongia soli</name>
    <dbReference type="NCBI Taxonomy" id="600628"/>
    <lineage>
        <taxon>Bacteria</taxon>
        <taxon>Pseudomonadati</taxon>
        <taxon>Pseudomonadota</taxon>
        <taxon>Alphaproteobacteria</taxon>
        <taxon>Rhodospirillales</taxon>
        <taxon>Dongiaceae</taxon>
        <taxon>Dongia</taxon>
    </lineage>
</organism>
<accession>A0ABU5EFK0</accession>
<dbReference type="InterPro" id="IPR039248">
    <property type="entry name" value="Ptase_RsbX"/>
</dbReference>
<feature type="region of interest" description="Disordered" evidence="1">
    <location>
        <begin position="134"/>
        <end position="153"/>
    </location>
</feature>
<dbReference type="RefSeq" id="WP_320509692.1">
    <property type="nucleotide sequence ID" value="NZ_JAXCLW010000005.1"/>
</dbReference>
<dbReference type="Gene3D" id="3.30.565.10">
    <property type="entry name" value="Histidine kinase-like ATPase, C-terminal domain"/>
    <property type="match status" value="1"/>
</dbReference>
<sequence length="374" mass="39515">MMQAFPVQDSSHIAQVRRDILATAQRIGFDTIEQGRVAIVVTELATNLLKHAGGGILLVENQPAFADPVLDCVALDKGPGMHDIAACLGDGYSTAGSAGSGLGAVLRQADLVDIYSQPQSGTVLFVRLRPGESKGAQPVPASRNPSTARLFSPGKIASGETEGWDVENWGGVCVAKPGEDVSGDNWQVKRRDDGLIAVTVDGLGHGMLAAEAANAALAIFDQHYQRRPAEIINAMHAGMRHTRGAAIGIAHLDRVAQSVHFAGIGNIAAALISAEAGPAQEASALRRGPRRMVSQNGTVGHALRRVQEMDYPFDPVQGGGEAMVIMQSDGIASSWSLDAYPGLTDHHPLTIAATLYRDFRRGRDDATVLVTQVR</sequence>
<protein>
    <recommendedName>
        <fullName evidence="2">PPM-type phosphatase domain-containing protein</fullName>
    </recommendedName>
</protein>
<keyword evidence="4" id="KW-1185">Reference proteome</keyword>
<dbReference type="Gene3D" id="3.60.40.10">
    <property type="entry name" value="PPM-type phosphatase domain"/>
    <property type="match status" value="1"/>
</dbReference>
<dbReference type="PANTHER" id="PTHR35801">
    <property type="entry name" value="PHOSPHOSERINE PHOSPHATASE RSBX"/>
    <property type="match status" value="1"/>
</dbReference>
<dbReference type="InterPro" id="IPR036890">
    <property type="entry name" value="HATPase_C_sf"/>
</dbReference>
<evidence type="ECO:0000313" key="4">
    <source>
        <dbReference type="Proteomes" id="UP001279642"/>
    </source>
</evidence>
<dbReference type="SUPFAM" id="SSF55874">
    <property type="entry name" value="ATPase domain of HSP90 chaperone/DNA topoisomerase II/histidine kinase"/>
    <property type="match status" value="1"/>
</dbReference>